<evidence type="ECO:0000313" key="4">
    <source>
        <dbReference type="Proteomes" id="UP000029964"/>
    </source>
</evidence>
<feature type="region of interest" description="Disordered" evidence="1">
    <location>
        <begin position="22"/>
        <end position="74"/>
    </location>
</feature>
<sequence>MKFLTVLGLGLIPFAVAQAGDETLGPAPTESYGCEPHGDHWHCDGPATATSTPTEGSDEATGTDDSSEPTGTGGVAAQFIPLAGALAAVAFAL</sequence>
<comment type="caution">
    <text evidence="3">The sequence shown here is derived from an EMBL/GenBank/DDBJ whole genome shotgun (WGS) entry which is preliminary data.</text>
</comment>
<organism evidence="3 4">
    <name type="scientific">Hapsidospora chrysogenum (strain ATCC 11550 / CBS 779.69 / DSM 880 / IAM 14645 / JCM 23072 / IMI 49137)</name>
    <name type="common">Acremonium chrysogenum</name>
    <dbReference type="NCBI Taxonomy" id="857340"/>
    <lineage>
        <taxon>Eukaryota</taxon>
        <taxon>Fungi</taxon>
        <taxon>Dikarya</taxon>
        <taxon>Ascomycota</taxon>
        <taxon>Pezizomycotina</taxon>
        <taxon>Sordariomycetes</taxon>
        <taxon>Hypocreomycetidae</taxon>
        <taxon>Hypocreales</taxon>
        <taxon>Bionectriaceae</taxon>
        <taxon>Hapsidospora</taxon>
    </lineage>
</organism>
<gene>
    <name evidence="3" type="ORF">ACRE_030440</name>
</gene>
<feature type="compositionally biased region" description="Acidic residues" evidence="1">
    <location>
        <begin position="56"/>
        <end position="67"/>
    </location>
</feature>
<evidence type="ECO:0000256" key="1">
    <source>
        <dbReference type="SAM" id="MobiDB-lite"/>
    </source>
</evidence>
<dbReference type="HOGENOM" id="CLU_2399160_0_0_1"/>
<evidence type="ECO:0000313" key="3">
    <source>
        <dbReference type="EMBL" id="KFH46075.1"/>
    </source>
</evidence>
<dbReference type="STRING" id="857340.A0A086T9P3"/>
<dbReference type="AlphaFoldDB" id="A0A086T9P3"/>
<evidence type="ECO:0000256" key="2">
    <source>
        <dbReference type="SAM" id="SignalP"/>
    </source>
</evidence>
<accession>A0A086T9P3</accession>
<feature type="signal peptide" evidence="2">
    <location>
        <begin position="1"/>
        <end position="19"/>
    </location>
</feature>
<keyword evidence="2" id="KW-0732">Signal</keyword>
<dbReference type="OrthoDB" id="5362269at2759"/>
<name>A0A086T9P3_HAPC1</name>
<feature type="chain" id="PRO_5001815532" evidence="2">
    <location>
        <begin position="20"/>
        <end position="93"/>
    </location>
</feature>
<reference evidence="4" key="1">
    <citation type="journal article" date="2014" name="Genome Announc.">
        <title>Genome sequence and annotation of Acremonium chrysogenum, producer of the beta-lactam antibiotic cephalosporin C.</title>
        <authorList>
            <person name="Terfehr D."/>
            <person name="Dahlmann T.A."/>
            <person name="Specht T."/>
            <person name="Zadra I."/>
            <person name="Kuernsteiner H."/>
            <person name="Kueck U."/>
        </authorList>
    </citation>
    <scope>NUCLEOTIDE SEQUENCE [LARGE SCALE GENOMIC DNA]</scope>
    <source>
        <strain evidence="4">ATCC 11550 / CBS 779.69 / DSM 880 / IAM 14645 / JCM 23072 / IMI 49137</strain>
    </source>
</reference>
<dbReference type="EMBL" id="JPKY01000023">
    <property type="protein sequence ID" value="KFH46075.1"/>
    <property type="molecule type" value="Genomic_DNA"/>
</dbReference>
<dbReference type="Proteomes" id="UP000029964">
    <property type="component" value="Unassembled WGS sequence"/>
</dbReference>
<proteinExistence type="predicted"/>
<protein>
    <submittedName>
        <fullName evidence="3">Uncharacterized protein</fullName>
    </submittedName>
</protein>
<keyword evidence="4" id="KW-1185">Reference proteome</keyword>